<keyword evidence="1" id="KW-0805">Transcription regulation</keyword>
<dbReference type="Proteomes" id="UP000198893">
    <property type="component" value="Unassembled WGS sequence"/>
</dbReference>
<reference evidence="5 6" key="1">
    <citation type="submission" date="2016-10" db="EMBL/GenBank/DDBJ databases">
        <authorList>
            <person name="de Groot N.N."/>
        </authorList>
    </citation>
    <scope>NUCLEOTIDE SEQUENCE [LARGE SCALE GENOMIC DNA]</scope>
    <source>
        <strain evidence="5 6">DSM 27842</strain>
    </source>
</reference>
<dbReference type="PANTHER" id="PTHR46797:SF23">
    <property type="entry name" value="HTH-TYPE TRANSCRIPTIONAL REGULATOR SUTR"/>
    <property type="match status" value="1"/>
</dbReference>
<dbReference type="GO" id="GO:0003700">
    <property type="term" value="F:DNA-binding transcription factor activity"/>
    <property type="evidence" value="ECO:0007669"/>
    <property type="project" value="TreeGrafter"/>
</dbReference>
<proteinExistence type="predicted"/>
<feature type="domain" description="HTH cro/C1-type" evidence="4">
    <location>
        <begin position="11"/>
        <end position="65"/>
    </location>
</feature>
<dbReference type="GO" id="GO:0005829">
    <property type="term" value="C:cytosol"/>
    <property type="evidence" value="ECO:0007669"/>
    <property type="project" value="TreeGrafter"/>
</dbReference>
<accession>A0A1H8MEZ6</accession>
<dbReference type="PROSITE" id="PS50943">
    <property type="entry name" value="HTH_CROC1"/>
    <property type="match status" value="1"/>
</dbReference>
<dbReference type="SUPFAM" id="SSF47413">
    <property type="entry name" value="lambda repressor-like DNA-binding domains"/>
    <property type="match status" value="1"/>
</dbReference>
<evidence type="ECO:0000256" key="2">
    <source>
        <dbReference type="ARBA" id="ARBA00023125"/>
    </source>
</evidence>
<sequence>MARDTITGSRIRERRSMAGIRQADLARAVGISPSYLNLIEHNRRRIGGKLLLRIADVLGVEPSLLSEGAEAALIADLREAAADADDAQPELERVDEFAGRFPGWAALLAEGHRRIGALEHTVTTLTDRLTHDPHLAGSMHEVLSMVTAVRSTAAILAETPELEPEWRGRFHRNINEDATRLAESSRRLVAYLDGAGDAGASLTSPQEEVEQMMAARGYHLPELETGQASPDAIVEEATGLDTAAARSLAQTALRLYRADAQAMPLDKMAATLAEVGIDPAALSRRFSVPPVAVFRRLAAMPDEVMPAPVGLVTCDGSGTLVFRKQIAGFDLPRFSAACPKWPLFSALSRPQTPIRRTVTFAGRDPRAFDAYAMSDRIGPASFDHDPLHIAYMLLVPRGAVQPGAPLVGSSCRVCPVEECPGRREPSILVDGI</sequence>
<evidence type="ECO:0000313" key="5">
    <source>
        <dbReference type="EMBL" id="SEO15992.1"/>
    </source>
</evidence>
<evidence type="ECO:0000313" key="6">
    <source>
        <dbReference type="Proteomes" id="UP000198893"/>
    </source>
</evidence>
<evidence type="ECO:0000259" key="4">
    <source>
        <dbReference type="PROSITE" id="PS50943"/>
    </source>
</evidence>
<protein>
    <recommendedName>
        <fullName evidence="4">HTH cro/C1-type domain-containing protein</fullName>
    </recommendedName>
</protein>
<evidence type="ECO:0000256" key="3">
    <source>
        <dbReference type="ARBA" id="ARBA00023163"/>
    </source>
</evidence>
<dbReference type="PANTHER" id="PTHR46797">
    <property type="entry name" value="HTH-TYPE TRANSCRIPTIONAL REGULATOR"/>
    <property type="match status" value="1"/>
</dbReference>
<name>A0A1H8MEZ6_9RHOB</name>
<dbReference type="GO" id="GO:0003677">
    <property type="term" value="F:DNA binding"/>
    <property type="evidence" value="ECO:0007669"/>
    <property type="project" value="UniProtKB-KW"/>
</dbReference>
<dbReference type="InterPro" id="IPR050807">
    <property type="entry name" value="TransReg_Diox_bact_type"/>
</dbReference>
<keyword evidence="2" id="KW-0238">DNA-binding</keyword>
<keyword evidence="6" id="KW-1185">Reference proteome</keyword>
<dbReference type="STRING" id="569882.SAMN04490248_10257"/>
<dbReference type="CDD" id="cd00093">
    <property type="entry name" value="HTH_XRE"/>
    <property type="match status" value="1"/>
</dbReference>
<dbReference type="OrthoDB" id="7790108at2"/>
<dbReference type="InterPro" id="IPR010982">
    <property type="entry name" value="Lambda_DNA-bd_dom_sf"/>
</dbReference>
<evidence type="ECO:0000256" key="1">
    <source>
        <dbReference type="ARBA" id="ARBA00023015"/>
    </source>
</evidence>
<dbReference type="AlphaFoldDB" id="A0A1H8MEZ6"/>
<dbReference type="Pfam" id="PF01381">
    <property type="entry name" value="HTH_3"/>
    <property type="match status" value="1"/>
</dbReference>
<organism evidence="5 6">
    <name type="scientific">Salinihabitans flavidus</name>
    <dbReference type="NCBI Taxonomy" id="569882"/>
    <lineage>
        <taxon>Bacteria</taxon>
        <taxon>Pseudomonadati</taxon>
        <taxon>Pseudomonadota</taxon>
        <taxon>Alphaproteobacteria</taxon>
        <taxon>Rhodobacterales</taxon>
        <taxon>Roseobacteraceae</taxon>
        <taxon>Salinihabitans</taxon>
    </lineage>
</organism>
<dbReference type="InterPro" id="IPR001387">
    <property type="entry name" value="Cro/C1-type_HTH"/>
</dbReference>
<gene>
    <name evidence="5" type="ORF">SAMN04490248_10257</name>
</gene>
<keyword evidence="3" id="KW-0804">Transcription</keyword>
<dbReference type="Gene3D" id="1.10.260.40">
    <property type="entry name" value="lambda repressor-like DNA-binding domains"/>
    <property type="match status" value="1"/>
</dbReference>
<dbReference type="EMBL" id="FODS01000002">
    <property type="protein sequence ID" value="SEO15992.1"/>
    <property type="molecule type" value="Genomic_DNA"/>
</dbReference>
<dbReference type="SMART" id="SM00530">
    <property type="entry name" value="HTH_XRE"/>
    <property type="match status" value="1"/>
</dbReference>
<dbReference type="RefSeq" id="WP_093115005.1">
    <property type="nucleotide sequence ID" value="NZ_FODS01000002.1"/>
</dbReference>